<keyword evidence="3" id="KW-0812">Transmembrane</keyword>
<dbReference type="STRING" id="158189.SpiBuddy_1106"/>
<dbReference type="InterPro" id="IPR043128">
    <property type="entry name" value="Rev_trsase/Diguanyl_cyclase"/>
</dbReference>
<evidence type="ECO:0000256" key="3">
    <source>
        <dbReference type="SAM" id="Phobius"/>
    </source>
</evidence>
<comment type="catalytic activity">
    <reaction evidence="2">
        <text>2 GTP = 3',3'-c-di-GMP + 2 diphosphate</text>
        <dbReference type="Rhea" id="RHEA:24898"/>
        <dbReference type="ChEBI" id="CHEBI:33019"/>
        <dbReference type="ChEBI" id="CHEBI:37565"/>
        <dbReference type="ChEBI" id="CHEBI:58805"/>
        <dbReference type="EC" id="2.7.7.65"/>
    </reaction>
</comment>
<keyword evidence="6" id="KW-1185">Reference proteome</keyword>
<evidence type="ECO:0000256" key="1">
    <source>
        <dbReference type="ARBA" id="ARBA00012528"/>
    </source>
</evidence>
<dbReference type="RefSeq" id="WP_013606782.1">
    <property type="nucleotide sequence ID" value="NC_015152.1"/>
</dbReference>
<keyword evidence="3" id="KW-1133">Transmembrane helix</keyword>
<dbReference type="KEGG" id="sbu:SpiBuddy_1106"/>
<dbReference type="PANTHER" id="PTHR45138:SF9">
    <property type="entry name" value="DIGUANYLATE CYCLASE DGCM-RELATED"/>
    <property type="match status" value="1"/>
</dbReference>
<dbReference type="InterPro" id="IPR050469">
    <property type="entry name" value="Diguanylate_Cyclase"/>
</dbReference>
<dbReference type="Proteomes" id="UP000008466">
    <property type="component" value="Chromosome"/>
</dbReference>
<gene>
    <name evidence="5" type="ordered locus">SpiBuddy_1106</name>
</gene>
<sequence length="404" mass="45763">MVFPYDQPTITFFSLFFYAMFALFYFSLWLGNHKHVAGLGYWTVNLVLQVLGKSLAVSALIPNAQVATILGYLLISCGAIFFYFGLAAFTGTAINKKFYYVLFFVVASIIIWSVTSVTNAYGRSLVYGLFVLLISLRYLSIIWKNLRINPWFFRPFLLLFVLYSILTLFNIVRISMDGIFLLRGEQLRTFDSSLLRISQFLTLALLSGVNFCVLMLTNNKLLSDLAEESQQKDTIMQRLKISAEHDGLTGLLNRNTTDSYLSSVLDQMEVSFQCMVNMVDIDNFKAINDTYGHETGDLVLVNLAAIFSRIIRKQDTVGRWGGDEFLFILQDVSIEEAPELIRRLHDGVSTFDWSSNLHIPNLKIGISSGYTFCSGKESKKDILRTIDVHLYTAKQNGRNQSVGP</sequence>
<dbReference type="InterPro" id="IPR029787">
    <property type="entry name" value="Nucleotide_cyclase"/>
</dbReference>
<feature type="transmembrane region" description="Helical" evidence="3">
    <location>
        <begin position="121"/>
        <end position="139"/>
    </location>
</feature>
<organism evidence="5 6">
    <name type="scientific">Sphaerochaeta globosa (strain ATCC BAA-1886 / DSM 22777 / Buddy)</name>
    <name type="common">Spirochaeta sp. (strain Buddy)</name>
    <dbReference type="NCBI Taxonomy" id="158189"/>
    <lineage>
        <taxon>Bacteria</taxon>
        <taxon>Pseudomonadati</taxon>
        <taxon>Spirochaetota</taxon>
        <taxon>Spirochaetia</taxon>
        <taxon>Spirochaetales</taxon>
        <taxon>Sphaerochaetaceae</taxon>
        <taxon>Sphaerochaeta</taxon>
    </lineage>
</organism>
<dbReference type="FunFam" id="3.30.70.270:FF:000001">
    <property type="entry name" value="Diguanylate cyclase domain protein"/>
    <property type="match status" value="1"/>
</dbReference>
<protein>
    <recommendedName>
        <fullName evidence="1">diguanylate cyclase</fullName>
        <ecNumber evidence="1">2.7.7.65</ecNumber>
    </recommendedName>
</protein>
<feature type="transmembrane region" description="Helical" evidence="3">
    <location>
        <begin position="67"/>
        <end position="86"/>
    </location>
</feature>
<feature type="transmembrane region" description="Helical" evidence="3">
    <location>
        <begin position="151"/>
        <end position="174"/>
    </location>
</feature>
<dbReference type="HOGENOM" id="CLU_681342_0_0_12"/>
<keyword evidence="3" id="KW-0472">Membrane</keyword>
<dbReference type="InterPro" id="IPR000160">
    <property type="entry name" value="GGDEF_dom"/>
</dbReference>
<feature type="transmembrane region" description="Helical" evidence="3">
    <location>
        <begin position="98"/>
        <end position="115"/>
    </location>
</feature>
<feature type="transmembrane region" description="Helical" evidence="3">
    <location>
        <begin position="42"/>
        <end position="61"/>
    </location>
</feature>
<dbReference type="Pfam" id="PF00990">
    <property type="entry name" value="GGDEF"/>
    <property type="match status" value="1"/>
</dbReference>
<dbReference type="NCBIfam" id="TIGR00254">
    <property type="entry name" value="GGDEF"/>
    <property type="match status" value="1"/>
</dbReference>
<dbReference type="AlphaFoldDB" id="F0RVD9"/>
<accession>F0RVD9</accession>
<dbReference type="PANTHER" id="PTHR45138">
    <property type="entry name" value="REGULATORY COMPONENTS OF SENSORY TRANSDUCTION SYSTEM"/>
    <property type="match status" value="1"/>
</dbReference>
<dbReference type="CDD" id="cd01949">
    <property type="entry name" value="GGDEF"/>
    <property type="match status" value="1"/>
</dbReference>
<dbReference type="SMART" id="SM00267">
    <property type="entry name" value="GGDEF"/>
    <property type="match status" value="1"/>
</dbReference>
<dbReference type="eggNOG" id="COG2199">
    <property type="taxonomic scope" value="Bacteria"/>
</dbReference>
<evidence type="ECO:0000259" key="4">
    <source>
        <dbReference type="PROSITE" id="PS50887"/>
    </source>
</evidence>
<dbReference type="EMBL" id="CP002541">
    <property type="protein sequence ID" value="ADY12931.1"/>
    <property type="molecule type" value="Genomic_DNA"/>
</dbReference>
<dbReference type="SUPFAM" id="SSF55073">
    <property type="entry name" value="Nucleotide cyclase"/>
    <property type="match status" value="1"/>
</dbReference>
<feature type="domain" description="GGDEF" evidence="4">
    <location>
        <begin position="272"/>
        <end position="404"/>
    </location>
</feature>
<dbReference type="GO" id="GO:0052621">
    <property type="term" value="F:diguanylate cyclase activity"/>
    <property type="evidence" value="ECO:0007669"/>
    <property type="project" value="UniProtKB-EC"/>
</dbReference>
<evidence type="ECO:0000313" key="6">
    <source>
        <dbReference type="Proteomes" id="UP000008466"/>
    </source>
</evidence>
<reference evidence="6" key="1">
    <citation type="submission" date="2011-02" db="EMBL/GenBank/DDBJ databases">
        <title>Complete sequence of Spirochaeta sp. Buddy.</title>
        <authorList>
            <person name="Lucas S."/>
            <person name="Copeland A."/>
            <person name="Lapidus A."/>
            <person name="Cheng J.-F."/>
            <person name="Goodwin L."/>
            <person name="Pitluck S."/>
            <person name="Zeytun A."/>
            <person name="Detter J.C."/>
            <person name="Han C."/>
            <person name="Tapia R."/>
            <person name="Land M."/>
            <person name="Hauser L."/>
            <person name="Kyrpides N."/>
            <person name="Ivanova N."/>
            <person name="Mikhailova N."/>
            <person name="Pagani I."/>
            <person name="Ritalahti K.M."/>
            <person name="Loeffler F.E."/>
            <person name="Woyke T."/>
        </authorList>
    </citation>
    <scope>NUCLEOTIDE SEQUENCE [LARGE SCALE GENOMIC DNA]</scope>
    <source>
        <strain evidence="6">ATCC BAA-1886 / DSM 22777 / Buddy</strain>
    </source>
</reference>
<feature type="transmembrane region" description="Helical" evidence="3">
    <location>
        <begin position="12"/>
        <end position="30"/>
    </location>
</feature>
<dbReference type="Gene3D" id="3.30.70.270">
    <property type="match status" value="1"/>
</dbReference>
<evidence type="ECO:0000256" key="2">
    <source>
        <dbReference type="ARBA" id="ARBA00034247"/>
    </source>
</evidence>
<dbReference type="PROSITE" id="PS50887">
    <property type="entry name" value="GGDEF"/>
    <property type="match status" value="1"/>
</dbReference>
<dbReference type="OrthoDB" id="9779586at2"/>
<name>F0RVD9_SPHGB</name>
<dbReference type="EC" id="2.7.7.65" evidence="1"/>
<evidence type="ECO:0000313" key="5">
    <source>
        <dbReference type="EMBL" id="ADY12931.1"/>
    </source>
</evidence>
<proteinExistence type="predicted"/>